<accession>A0ABR7RL06</accession>
<evidence type="ECO:0000256" key="4">
    <source>
        <dbReference type="ARBA" id="ARBA00022729"/>
    </source>
</evidence>
<proteinExistence type="inferred from homology"/>
<dbReference type="EMBL" id="JACTVA010000010">
    <property type="protein sequence ID" value="MBC9206817.1"/>
    <property type="molecule type" value="Genomic_DNA"/>
</dbReference>
<protein>
    <submittedName>
        <fullName evidence="5">Extracellular solute-binding protein</fullName>
    </submittedName>
</protein>
<keyword evidence="4" id="KW-0732">Signal</keyword>
<evidence type="ECO:0000256" key="1">
    <source>
        <dbReference type="ARBA" id="ARBA00004418"/>
    </source>
</evidence>
<comment type="similarity">
    <text evidence="2">Belongs to the bacterial solute-binding protein 1 family.</text>
</comment>
<dbReference type="RefSeq" id="WP_187783984.1">
    <property type="nucleotide sequence ID" value="NZ_JACTVA010000010.1"/>
</dbReference>
<evidence type="ECO:0000256" key="2">
    <source>
        <dbReference type="ARBA" id="ARBA00008520"/>
    </source>
</evidence>
<comment type="caution">
    <text evidence="5">The sequence shown here is derived from an EMBL/GenBank/DDBJ whole genome shotgun (WGS) entry which is preliminary data.</text>
</comment>
<comment type="subcellular location">
    <subcellularLocation>
        <location evidence="1">Periplasm</location>
    </subcellularLocation>
</comment>
<dbReference type="Proteomes" id="UP000626026">
    <property type="component" value="Unassembled WGS sequence"/>
</dbReference>
<dbReference type="PANTHER" id="PTHR43649:SF34">
    <property type="entry name" value="ABC TRANSPORTER PERIPLASMIC-BINDING PROTEIN YCJN-RELATED"/>
    <property type="match status" value="1"/>
</dbReference>
<evidence type="ECO:0000313" key="6">
    <source>
        <dbReference type="Proteomes" id="UP000626026"/>
    </source>
</evidence>
<evidence type="ECO:0000313" key="5">
    <source>
        <dbReference type="EMBL" id="MBC9206817.1"/>
    </source>
</evidence>
<sequence length="428" mass="46716">MNMITRRAGLAMAGLATLARPSLPRAQGNAPLAVFSHRVHQTVATGADGGDATAPFTRQTGAPAQWTTFDIGPLWDRLQREASLSEGSVDVGFVLNTQVTPRAATLFEPLDEWMRRDPVEAPDDIFPGLLEGFRVGGAGIAMPVRHSSSGLHYNAEIFEKRGIAGPPRTIEELAEVARRCTYRDGGPPVVGLVIPGVAYPNVIDIARAWDGDFVTADFRCVADQPPMVNAIRLLRELFEAGAFPRNFATLQAEDVNTWMQTGRAAMALTGMSRNRIYNDPQRGRFAGKIRTVAVPVSESLKDRFDVAPAKVEFWGMAIPRNARRKDLSWAFIKTLLTRQATLGMALGGNGPVRASTYEDARLKEAVSYADEERRVLRVARVPLPAFDEAARAGDLFREEAEAAVLGMRTPEEAMRSLTARVAPLLPKV</sequence>
<dbReference type="InterPro" id="IPR006059">
    <property type="entry name" value="SBP"/>
</dbReference>
<reference evidence="5 6" key="1">
    <citation type="journal article" date="2013" name="Int. J. Syst. Evol. Microbiol.">
        <title>Roseomonas aerophila sp. nov., isolated from air.</title>
        <authorList>
            <person name="Kim S.J."/>
            <person name="Weon H.Y."/>
            <person name="Ahn J.H."/>
            <person name="Hong S.B."/>
            <person name="Seok S.J."/>
            <person name="Whang K.S."/>
            <person name="Kwon S.W."/>
        </authorList>
    </citation>
    <scope>NUCLEOTIDE SEQUENCE [LARGE SCALE GENOMIC DNA]</scope>
    <source>
        <strain evidence="5 6">NBRC 108923</strain>
    </source>
</reference>
<keyword evidence="3" id="KW-0813">Transport</keyword>
<organism evidence="5 6">
    <name type="scientific">Teichococcus aerophilus</name>
    <dbReference type="NCBI Taxonomy" id="1224513"/>
    <lineage>
        <taxon>Bacteria</taxon>
        <taxon>Pseudomonadati</taxon>
        <taxon>Pseudomonadota</taxon>
        <taxon>Alphaproteobacteria</taxon>
        <taxon>Acetobacterales</taxon>
        <taxon>Roseomonadaceae</taxon>
        <taxon>Roseomonas</taxon>
    </lineage>
</organism>
<gene>
    <name evidence="5" type="ORF">IBL26_08210</name>
</gene>
<dbReference type="SUPFAM" id="SSF53850">
    <property type="entry name" value="Periplasmic binding protein-like II"/>
    <property type="match status" value="1"/>
</dbReference>
<keyword evidence="6" id="KW-1185">Reference proteome</keyword>
<dbReference type="PANTHER" id="PTHR43649">
    <property type="entry name" value="ARABINOSE-BINDING PROTEIN-RELATED"/>
    <property type="match status" value="1"/>
</dbReference>
<dbReference type="Pfam" id="PF01547">
    <property type="entry name" value="SBP_bac_1"/>
    <property type="match status" value="1"/>
</dbReference>
<name>A0ABR7RL06_9PROT</name>
<dbReference type="InterPro" id="IPR050490">
    <property type="entry name" value="Bact_solute-bd_prot1"/>
</dbReference>
<dbReference type="Gene3D" id="3.40.190.10">
    <property type="entry name" value="Periplasmic binding protein-like II"/>
    <property type="match status" value="2"/>
</dbReference>
<evidence type="ECO:0000256" key="3">
    <source>
        <dbReference type="ARBA" id="ARBA00022448"/>
    </source>
</evidence>